<organism evidence="4 5">
    <name type="scientific">Thalassiosira pseudonana</name>
    <name type="common">Marine diatom</name>
    <name type="synonym">Cyclotella nana</name>
    <dbReference type="NCBI Taxonomy" id="35128"/>
    <lineage>
        <taxon>Eukaryota</taxon>
        <taxon>Sar</taxon>
        <taxon>Stramenopiles</taxon>
        <taxon>Ochrophyta</taxon>
        <taxon>Bacillariophyta</taxon>
        <taxon>Coscinodiscophyceae</taxon>
        <taxon>Thalassiosirophycidae</taxon>
        <taxon>Thalassiosirales</taxon>
        <taxon>Thalassiosiraceae</taxon>
        <taxon>Thalassiosira</taxon>
    </lineage>
</organism>
<dbReference type="OMA" id="MIEFTSH"/>
<dbReference type="STRING" id="35128.B8C5A4"/>
<evidence type="ECO:0000259" key="3">
    <source>
        <dbReference type="Pfam" id="PF18210"/>
    </source>
</evidence>
<keyword evidence="1" id="KW-0175">Coiled coil</keyword>
<feature type="compositionally biased region" description="Polar residues" evidence="2">
    <location>
        <begin position="99"/>
        <end position="120"/>
    </location>
</feature>
<dbReference type="RefSeq" id="XP_002290977.1">
    <property type="nucleotide sequence ID" value="XM_002290941.1"/>
</dbReference>
<feature type="compositionally biased region" description="Low complexity" evidence="2">
    <location>
        <begin position="813"/>
        <end position="823"/>
    </location>
</feature>
<keyword evidence="5" id="KW-1185">Reference proteome</keyword>
<feature type="compositionally biased region" description="Polar residues" evidence="2">
    <location>
        <begin position="829"/>
        <end position="840"/>
    </location>
</feature>
<feature type="domain" description="Knl1 C-terminal RWD" evidence="3">
    <location>
        <begin position="1535"/>
        <end position="1703"/>
    </location>
</feature>
<feature type="coiled-coil region" evidence="1">
    <location>
        <begin position="1405"/>
        <end position="1432"/>
    </location>
</feature>
<feature type="region of interest" description="Disordered" evidence="2">
    <location>
        <begin position="1"/>
        <end position="141"/>
    </location>
</feature>
<reference evidence="4 5" key="1">
    <citation type="journal article" date="2004" name="Science">
        <title>The genome of the diatom Thalassiosira pseudonana: ecology, evolution, and metabolism.</title>
        <authorList>
            <person name="Armbrust E.V."/>
            <person name="Berges J.A."/>
            <person name="Bowler C."/>
            <person name="Green B.R."/>
            <person name="Martinez D."/>
            <person name="Putnam N.H."/>
            <person name="Zhou S."/>
            <person name="Allen A.E."/>
            <person name="Apt K.E."/>
            <person name="Bechner M."/>
            <person name="Brzezinski M.A."/>
            <person name="Chaal B.K."/>
            <person name="Chiovitti A."/>
            <person name="Davis A.K."/>
            <person name="Demarest M.S."/>
            <person name="Detter J.C."/>
            <person name="Glavina T."/>
            <person name="Goodstein D."/>
            <person name="Hadi M.Z."/>
            <person name="Hellsten U."/>
            <person name="Hildebrand M."/>
            <person name="Jenkins B.D."/>
            <person name="Jurka J."/>
            <person name="Kapitonov V.V."/>
            <person name="Kroger N."/>
            <person name="Lau W.W."/>
            <person name="Lane T.W."/>
            <person name="Larimer F.W."/>
            <person name="Lippmeier J.C."/>
            <person name="Lucas S."/>
            <person name="Medina M."/>
            <person name="Montsant A."/>
            <person name="Obornik M."/>
            <person name="Parker M.S."/>
            <person name="Palenik B."/>
            <person name="Pazour G.J."/>
            <person name="Richardson P.M."/>
            <person name="Rynearson T.A."/>
            <person name="Saito M.A."/>
            <person name="Schwartz D.C."/>
            <person name="Thamatrakoln K."/>
            <person name="Valentin K."/>
            <person name="Vardi A."/>
            <person name="Wilkerson F.P."/>
            <person name="Rokhsar D.S."/>
        </authorList>
    </citation>
    <scope>NUCLEOTIDE SEQUENCE [LARGE SCALE GENOMIC DNA]</scope>
    <source>
        <strain evidence="4 5">CCMP1335</strain>
    </source>
</reference>
<feature type="compositionally biased region" description="Polar residues" evidence="2">
    <location>
        <begin position="1240"/>
        <end position="1252"/>
    </location>
</feature>
<feature type="compositionally biased region" description="Polar residues" evidence="2">
    <location>
        <begin position="962"/>
        <end position="972"/>
    </location>
</feature>
<dbReference type="InParanoid" id="B8C5A4"/>
<dbReference type="HOGENOM" id="CLU_238035_0_0_1"/>
<feature type="compositionally biased region" description="Low complexity" evidence="2">
    <location>
        <begin position="370"/>
        <end position="382"/>
    </location>
</feature>
<feature type="compositionally biased region" description="Polar residues" evidence="2">
    <location>
        <begin position="209"/>
        <end position="219"/>
    </location>
</feature>
<dbReference type="Proteomes" id="UP000001449">
    <property type="component" value="Chromosome 6"/>
</dbReference>
<proteinExistence type="predicted"/>
<feature type="compositionally biased region" description="Low complexity" evidence="2">
    <location>
        <begin position="41"/>
        <end position="62"/>
    </location>
</feature>
<feature type="compositionally biased region" description="Basic and acidic residues" evidence="2">
    <location>
        <begin position="1096"/>
        <end position="1110"/>
    </location>
</feature>
<feature type="compositionally biased region" description="Basic residues" evidence="2">
    <location>
        <begin position="165"/>
        <end position="176"/>
    </location>
</feature>
<dbReference type="InterPro" id="IPR040850">
    <property type="entry name" value="Knl1_RWD_C"/>
</dbReference>
<feature type="coiled-coil region" evidence="1">
    <location>
        <begin position="1519"/>
        <end position="1560"/>
    </location>
</feature>
<feature type="region of interest" description="Disordered" evidence="2">
    <location>
        <begin position="962"/>
        <end position="994"/>
    </location>
</feature>
<dbReference type="Pfam" id="PF18210">
    <property type="entry name" value="Knl1_RWD_C"/>
    <property type="match status" value="1"/>
</dbReference>
<protein>
    <recommendedName>
        <fullName evidence="3">Knl1 C-terminal RWD domain-containing protein</fullName>
    </recommendedName>
</protein>
<feature type="compositionally biased region" description="Low complexity" evidence="2">
    <location>
        <begin position="706"/>
        <end position="718"/>
    </location>
</feature>
<feature type="compositionally biased region" description="Polar residues" evidence="2">
    <location>
        <begin position="26"/>
        <end position="38"/>
    </location>
</feature>
<sequence length="1804" mass="194698">MADQINEENVHSNLRTDNQQQQQQQRSVRWSATKSSPPRVSGSTPSNNNNNNSGGMTGGQSSAAVNSSAMRGDSYRPNPNLSFTQATPNNNHDKMTPSKRFSSAAKQSSSKTNQSMQQSAHKSGNGGGHHKGGTTNTSLNFNSDNNTVASYYFEGIPNTPYNPSAKKRKNLDKHRHGGGERDGGGKKQQQQQQQSASSFGEREIHNNDDNNNPMDSTFTLGGTAEIASIYGDVNTSVLSVASNASGQSGASASSSEVDLMNVTTLSDTHELSTSNFILNAKMRNLMEERRRTLLVEMKAAAAVEEKQAEVEKEGETSTMYIGEVKDLQGLQVEKKSALEATPFEDEATMTLPDLTLTNLSMFATAEVATNNTTNATTNPNSNDTDDDDSMIEFTSHQKVRTPKGKSRKSELSLLESSAEYSLGLGSPKNISDGTRSAQKYDLSKLIAESSQMMGEESGADEEESRKGQELFVESTASGNDLDAILDMGGVGNSTPMALTMPAPSKVTTAANVTTTTNNNNDSATKSSLCPSPSFVSGKKKLPSLRKSMGDMSKIRMLTASLKKEKADLKKKSVLRMSLPALGSSGLPKRGVEDADKNDVVVDAVASEKGASTTESARKLFSDAPSKSLEDDVSMLSPARNTRRAKKLASSPAKSPTRRSKKSPAKSSPAEAAANANSPARNTRGAKKSPAVDSPARNTRSAKKSPARSPSKASDSPARNTRSASADKKDSPARSLFGPMSPSVFQQLGDSPSDDGNADGKEGNVPGQGPFSGKKRNKSSLNETARSAKRLEMDDGESEHSETLSLSKEFPFLSAVAGSKSAAAAKEDTMSSLDKSPSSSTEFGTATFALNELMEDIQGVTSKGDNLNVEIDASFDGDSVYSSAKQSRNKRRETADLNDLMGILSTDSPTDNCSGSENLTPRASTTKTTPKSILNSSNKEDKRGFAKRRVGFGSPEAAEYNIGSPSVSMTPMNPKSVREKYRMPNDPNVGDSNDLSLSASSSMENDSLMHGINNEETAELEDDITRLIARADDPSMMAPIDESRIEDISEASSAGRSALGQIVPGEKTEELETNIFSLVDDNSKEDSVFSLPSVSDNSRDEVTPSKGKEPEDNGLDTSHADMDCEETVELEGNVSALVRGIPSEDTMTMNIEGTMASLLEAAGANGSVLPPDDTGTINIEGTVASLLDTNYDGVSYLKSSQKSRASSKFKSSRNEHTVPLDSNLEDLVGEVNDVKPKTLMGISSHSPQTSAQASDKALSQDEQGAHTMPLDVNMEALLDEADSESQQGNNNSIQFSKEHVSGEDDTVSELGMNTSQELSNNSEVQNSLERIVESVELREPVDVKLDELLQVADYVDIVAQAQDDLFLSALNVASGNPISSIRQESEVVMTQICHDIESQTTHIQPEEQYETIIEAQEDLMRQLQRNLRQKGVNSDDEAQVTNQLKFLLQASNNAVLSEWRSWLSQVASVYNEQLSDGVLQSIENDLEVIADKTSAIDQNREQVALPLLLRSARRATKKNYSRQQVEVAECGNEVRQLEAELEKAEFELEQLQSMHERVRQVARSNEQSKALHKNQSESRHTADSSFYKFFSVEKLHNWILIGSSDSSISLVFRGLSSETNLQASFSISKSDTVFFVATVGQLPRSADALLSGSKHTRFHPAVSGFLANKMALLCKDLKSSRLTTPSEIPSLIHFVELKVARIEQAAKEFDAILGQCKNSFLQPSETLSDGYDFTAYLASESKVGSRLQVTLSLPDCYPFAPLGLHLHSTNSSFDSEAMTRQLKKLIKPGYGALSRAIESIIGLLD</sequence>
<dbReference type="KEGG" id="tps:THAPSDRAFT_23012"/>
<feature type="compositionally biased region" description="Polar residues" evidence="2">
    <location>
        <begin position="77"/>
        <end position="90"/>
    </location>
</feature>
<feature type="region of interest" description="Disordered" evidence="2">
    <location>
        <begin position="901"/>
        <end position="949"/>
    </location>
</feature>
<reference evidence="4 5" key="2">
    <citation type="journal article" date="2008" name="Nature">
        <title>The Phaeodactylum genome reveals the evolutionary history of diatom genomes.</title>
        <authorList>
            <person name="Bowler C."/>
            <person name="Allen A.E."/>
            <person name="Badger J.H."/>
            <person name="Grimwood J."/>
            <person name="Jabbari K."/>
            <person name="Kuo A."/>
            <person name="Maheswari U."/>
            <person name="Martens C."/>
            <person name="Maumus F."/>
            <person name="Otillar R.P."/>
            <person name="Rayko E."/>
            <person name="Salamov A."/>
            <person name="Vandepoele K."/>
            <person name="Beszteri B."/>
            <person name="Gruber A."/>
            <person name="Heijde M."/>
            <person name="Katinka M."/>
            <person name="Mock T."/>
            <person name="Valentin K."/>
            <person name="Verret F."/>
            <person name="Berges J.A."/>
            <person name="Brownlee C."/>
            <person name="Cadoret J.P."/>
            <person name="Chiovitti A."/>
            <person name="Choi C.J."/>
            <person name="Coesel S."/>
            <person name="De Martino A."/>
            <person name="Detter J.C."/>
            <person name="Durkin C."/>
            <person name="Falciatore A."/>
            <person name="Fournet J."/>
            <person name="Haruta M."/>
            <person name="Huysman M.J."/>
            <person name="Jenkins B.D."/>
            <person name="Jiroutova K."/>
            <person name="Jorgensen R.E."/>
            <person name="Joubert Y."/>
            <person name="Kaplan A."/>
            <person name="Kroger N."/>
            <person name="Kroth P.G."/>
            <person name="La Roche J."/>
            <person name="Lindquist E."/>
            <person name="Lommer M."/>
            <person name="Martin-Jezequel V."/>
            <person name="Lopez P.J."/>
            <person name="Lucas S."/>
            <person name="Mangogna M."/>
            <person name="McGinnis K."/>
            <person name="Medlin L.K."/>
            <person name="Montsant A."/>
            <person name="Oudot-Le Secq M.P."/>
            <person name="Napoli C."/>
            <person name="Obornik M."/>
            <person name="Parker M.S."/>
            <person name="Petit J.L."/>
            <person name="Porcel B.M."/>
            <person name="Poulsen N."/>
            <person name="Robison M."/>
            <person name="Rychlewski L."/>
            <person name="Rynearson T.A."/>
            <person name="Schmutz J."/>
            <person name="Shapiro H."/>
            <person name="Siaut M."/>
            <person name="Stanley M."/>
            <person name="Sussman M.R."/>
            <person name="Taylor A.R."/>
            <person name="Vardi A."/>
            <person name="von Dassow P."/>
            <person name="Vyverman W."/>
            <person name="Willis A."/>
            <person name="Wyrwicz L.S."/>
            <person name="Rokhsar D.S."/>
            <person name="Weissenbach J."/>
            <person name="Armbrust E.V."/>
            <person name="Green B.R."/>
            <person name="Van de Peer Y."/>
            <person name="Grigoriev I.V."/>
        </authorList>
    </citation>
    <scope>NUCLEOTIDE SEQUENCE [LARGE SCALE GENOMIC DNA]</scope>
    <source>
        <strain evidence="4 5">CCMP1335</strain>
    </source>
</reference>
<feature type="region of interest" description="Disordered" evidence="2">
    <location>
        <begin position="1237"/>
        <end position="1261"/>
    </location>
</feature>
<evidence type="ECO:0000313" key="5">
    <source>
        <dbReference type="Proteomes" id="UP000001449"/>
    </source>
</evidence>
<dbReference type="PaxDb" id="35128-Thaps23012"/>
<feature type="compositionally biased region" description="Basic and acidic residues" evidence="2">
    <location>
        <begin position="788"/>
        <end position="801"/>
    </location>
</feature>
<feature type="region of interest" description="Disordered" evidence="2">
    <location>
        <begin position="514"/>
        <end position="540"/>
    </location>
</feature>
<feature type="region of interest" description="Disordered" evidence="2">
    <location>
        <begin position="1085"/>
        <end position="1118"/>
    </location>
</feature>
<evidence type="ECO:0000313" key="4">
    <source>
        <dbReference type="EMBL" id="EED91084.1"/>
    </source>
</evidence>
<feature type="compositionally biased region" description="Polar residues" evidence="2">
    <location>
        <begin position="904"/>
        <end position="936"/>
    </location>
</feature>
<feature type="compositionally biased region" description="Low complexity" evidence="2">
    <location>
        <begin position="664"/>
        <end position="682"/>
    </location>
</feature>
<dbReference type="EMBL" id="CM000643">
    <property type="protein sequence ID" value="EED91084.1"/>
    <property type="molecule type" value="Genomic_DNA"/>
</dbReference>
<feature type="region of interest" description="Disordered" evidence="2">
    <location>
        <begin position="605"/>
        <end position="840"/>
    </location>
</feature>
<accession>B8C5A4</accession>
<gene>
    <name evidence="4" type="ORF">THAPSDRAFT_23012</name>
</gene>
<evidence type="ECO:0000256" key="1">
    <source>
        <dbReference type="SAM" id="Coils"/>
    </source>
</evidence>
<feature type="region of interest" description="Disordered" evidence="2">
    <location>
        <begin position="370"/>
        <end position="389"/>
    </location>
</feature>
<dbReference type="eggNOG" id="ENOG502SU7E">
    <property type="taxonomic scope" value="Eukaryota"/>
</dbReference>
<name>B8C5A4_THAPS</name>
<feature type="compositionally biased region" description="Polar residues" evidence="2">
    <location>
        <begin position="521"/>
        <end position="534"/>
    </location>
</feature>
<evidence type="ECO:0000256" key="2">
    <source>
        <dbReference type="SAM" id="MobiDB-lite"/>
    </source>
</evidence>
<feature type="region of interest" description="Disordered" evidence="2">
    <location>
        <begin position="157"/>
        <end position="219"/>
    </location>
</feature>
<dbReference type="GeneID" id="7448556"/>